<dbReference type="Proteomes" id="UP000325395">
    <property type="component" value="Unassembled WGS sequence"/>
</dbReference>
<dbReference type="CDD" id="cd00067">
    <property type="entry name" value="GAL4"/>
    <property type="match status" value="1"/>
</dbReference>
<keyword evidence="4" id="KW-0539">Nucleus</keyword>
<gene>
    <name evidence="7" type="ORF">BDV36DRAFT_174603</name>
</gene>
<feature type="compositionally biased region" description="Basic and acidic residues" evidence="5">
    <location>
        <begin position="294"/>
        <end position="304"/>
    </location>
</feature>
<dbReference type="Pfam" id="PF00172">
    <property type="entry name" value="Zn_clus"/>
    <property type="match status" value="1"/>
</dbReference>
<keyword evidence="3" id="KW-0804">Transcription</keyword>
<protein>
    <submittedName>
        <fullName evidence="7">Zn(II)2Cys6 transcription factor</fullName>
    </submittedName>
</protein>
<feature type="region of interest" description="Disordered" evidence="5">
    <location>
        <begin position="294"/>
        <end position="313"/>
    </location>
</feature>
<dbReference type="Gene3D" id="4.10.240.10">
    <property type="entry name" value="Zn(2)-C6 fungal-type DNA-binding domain"/>
    <property type="match status" value="1"/>
</dbReference>
<dbReference type="InterPro" id="IPR052400">
    <property type="entry name" value="Zn2-C6_fungal_TF"/>
</dbReference>
<dbReference type="SUPFAM" id="SSF57701">
    <property type="entry name" value="Zn2/Cys6 DNA-binding domain"/>
    <property type="match status" value="1"/>
</dbReference>
<feature type="region of interest" description="Disordered" evidence="5">
    <location>
        <begin position="57"/>
        <end position="81"/>
    </location>
</feature>
<name>A0ABQ6X0U1_9EURO</name>
<dbReference type="PANTHER" id="PTHR47657:SF3">
    <property type="entry name" value="ORSELLINIC ACID_F9775 BIOSYNTHESIS CLUSTER PROTEIN D-RELATED"/>
    <property type="match status" value="1"/>
</dbReference>
<evidence type="ECO:0000259" key="6">
    <source>
        <dbReference type="PROSITE" id="PS50048"/>
    </source>
</evidence>
<evidence type="ECO:0000256" key="2">
    <source>
        <dbReference type="ARBA" id="ARBA00023125"/>
    </source>
</evidence>
<dbReference type="SMART" id="SM00066">
    <property type="entry name" value="GAL4"/>
    <property type="match status" value="1"/>
</dbReference>
<keyword evidence="2" id="KW-0238">DNA-binding</keyword>
<dbReference type="PANTHER" id="PTHR47657">
    <property type="entry name" value="STEROL REGULATORY ELEMENT-BINDING PROTEIN ECM22"/>
    <property type="match status" value="1"/>
</dbReference>
<accession>A0ABQ6X0U1</accession>
<dbReference type="PROSITE" id="PS00463">
    <property type="entry name" value="ZN2_CY6_FUNGAL_1"/>
    <property type="match status" value="1"/>
</dbReference>
<evidence type="ECO:0000256" key="1">
    <source>
        <dbReference type="ARBA" id="ARBA00023015"/>
    </source>
</evidence>
<sequence>MTLYGMANGSRKSHRKSRLGCGNCKRRRIKCDEARPSCGGCLRHSVECDYQLEESSTNLPTPAENANAQPPATAPRKVPSKRHQTFISSYQSNFKPPKRAHRTRKSLSIQLLQCSSSDRILPTLACRPFEFSIIDMELFHNFLNPTDSGGSECQSAVRVQLSQLSRLGFTFPYVLRLLLACSGFQLARRPEIVQLQQSAIQGKDYHVVAERHYNLAIREVAAAVPRLNKENCHAVYTAAVYIFICSFAIGPRAGEYMAFRDDSQGGFLSLFMGVRTVLEISSKLFSPDIVLRGDEGESGSKSEPDAESTGTARSSTITCEYGYWMGQLRHLIESELGGNDTLSSVYNTVFERLCQCYDVIYSPSSPLTTALLWPCIFGWLYRLPDVFMVGLRQRHQPALVLFSYFVLLLDELTGNWFLQDWPKHILIGIYRNLDVYHQHYVQWPMQCVTGKA</sequence>
<dbReference type="PROSITE" id="PS50048">
    <property type="entry name" value="ZN2_CY6_FUNGAL_2"/>
    <property type="match status" value="1"/>
</dbReference>
<feature type="compositionally biased region" description="Polar residues" evidence="5">
    <location>
        <begin position="57"/>
        <end position="70"/>
    </location>
</feature>
<dbReference type="EMBL" id="ML735691">
    <property type="protein sequence ID" value="KAE8422944.1"/>
    <property type="molecule type" value="Genomic_DNA"/>
</dbReference>
<evidence type="ECO:0000256" key="3">
    <source>
        <dbReference type="ARBA" id="ARBA00023163"/>
    </source>
</evidence>
<proteinExistence type="predicted"/>
<feature type="domain" description="Zn(2)-C6 fungal-type" evidence="6">
    <location>
        <begin position="20"/>
        <end position="50"/>
    </location>
</feature>
<reference evidence="7 8" key="1">
    <citation type="submission" date="2019-04" db="EMBL/GenBank/DDBJ databases">
        <authorList>
            <consortium name="DOE Joint Genome Institute"/>
            <person name="Mondo S."/>
            <person name="Kjaerbolling I."/>
            <person name="Vesth T."/>
            <person name="Frisvad J.C."/>
            <person name="Nybo J.L."/>
            <person name="Theobald S."/>
            <person name="Kildgaard S."/>
            <person name="Isbrandt T."/>
            <person name="Kuo A."/>
            <person name="Sato A."/>
            <person name="Lyhne E.K."/>
            <person name="Kogle M.E."/>
            <person name="Wiebenga A."/>
            <person name="Kun R.S."/>
            <person name="Lubbers R.J."/>
            <person name="Makela M.R."/>
            <person name="Barry K."/>
            <person name="Chovatia M."/>
            <person name="Clum A."/>
            <person name="Daum C."/>
            <person name="Haridas S."/>
            <person name="He G."/>
            <person name="LaButti K."/>
            <person name="Lipzen A."/>
            <person name="Riley R."/>
            <person name="Salamov A."/>
            <person name="Simmons B.A."/>
            <person name="Magnuson J.K."/>
            <person name="Henrissat B."/>
            <person name="Mortensen U.H."/>
            <person name="Larsen T.O."/>
            <person name="Devries R.P."/>
            <person name="Grigoriev I.V."/>
            <person name="Machida M."/>
            <person name="Baker S.E."/>
            <person name="Andersen M.R."/>
            <person name="Cantor M.N."/>
            <person name="Hua S.X."/>
        </authorList>
    </citation>
    <scope>NUCLEOTIDE SEQUENCE [LARGE SCALE GENOMIC DNA]</scope>
    <source>
        <strain evidence="7 8">CBS 117616</strain>
    </source>
</reference>
<keyword evidence="8" id="KW-1185">Reference proteome</keyword>
<dbReference type="InterPro" id="IPR036864">
    <property type="entry name" value="Zn2-C6_fun-type_DNA-bd_sf"/>
</dbReference>
<evidence type="ECO:0000256" key="5">
    <source>
        <dbReference type="SAM" id="MobiDB-lite"/>
    </source>
</evidence>
<evidence type="ECO:0000313" key="7">
    <source>
        <dbReference type="EMBL" id="KAE8422944.1"/>
    </source>
</evidence>
<evidence type="ECO:0000313" key="8">
    <source>
        <dbReference type="Proteomes" id="UP000325395"/>
    </source>
</evidence>
<evidence type="ECO:0000256" key="4">
    <source>
        <dbReference type="ARBA" id="ARBA00023242"/>
    </source>
</evidence>
<keyword evidence="1" id="KW-0805">Transcription regulation</keyword>
<organism evidence="7 8">
    <name type="scientific">Aspergillus pseudocaelatus</name>
    <dbReference type="NCBI Taxonomy" id="1825620"/>
    <lineage>
        <taxon>Eukaryota</taxon>
        <taxon>Fungi</taxon>
        <taxon>Dikarya</taxon>
        <taxon>Ascomycota</taxon>
        <taxon>Pezizomycotina</taxon>
        <taxon>Eurotiomycetes</taxon>
        <taxon>Eurotiomycetidae</taxon>
        <taxon>Eurotiales</taxon>
        <taxon>Aspergillaceae</taxon>
        <taxon>Aspergillus</taxon>
        <taxon>Aspergillus subgen. Circumdati</taxon>
    </lineage>
</organism>
<dbReference type="InterPro" id="IPR001138">
    <property type="entry name" value="Zn2Cys6_DnaBD"/>
</dbReference>